<dbReference type="InterPro" id="IPR018060">
    <property type="entry name" value="HTH_AraC"/>
</dbReference>
<keyword evidence="6" id="KW-1185">Reference proteome</keyword>
<dbReference type="Proteomes" id="UP001501645">
    <property type="component" value="Unassembled WGS sequence"/>
</dbReference>
<evidence type="ECO:0000259" key="4">
    <source>
        <dbReference type="PROSITE" id="PS01124"/>
    </source>
</evidence>
<protein>
    <recommendedName>
        <fullName evidence="4">HTH araC/xylS-type domain-containing protein</fullName>
    </recommendedName>
</protein>
<evidence type="ECO:0000256" key="1">
    <source>
        <dbReference type="ARBA" id="ARBA00023015"/>
    </source>
</evidence>
<organism evidence="5 6">
    <name type="scientific">Microbacterium gilvum</name>
    <dbReference type="NCBI Taxonomy" id="1336204"/>
    <lineage>
        <taxon>Bacteria</taxon>
        <taxon>Bacillati</taxon>
        <taxon>Actinomycetota</taxon>
        <taxon>Actinomycetes</taxon>
        <taxon>Micrococcales</taxon>
        <taxon>Microbacteriaceae</taxon>
        <taxon>Microbacterium</taxon>
    </lineage>
</organism>
<gene>
    <name evidence="5" type="ORF">GCM10023351_13140</name>
</gene>
<dbReference type="PROSITE" id="PS01124">
    <property type="entry name" value="HTH_ARAC_FAMILY_2"/>
    <property type="match status" value="1"/>
</dbReference>
<evidence type="ECO:0000256" key="3">
    <source>
        <dbReference type="ARBA" id="ARBA00023163"/>
    </source>
</evidence>
<keyword evidence="1" id="KW-0805">Transcription regulation</keyword>
<dbReference type="PANTHER" id="PTHR46796:SF7">
    <property type="entry name" value="ARAC FAMILY TRANSCRIPTIONAL REGULATOR"/>
    <property type="match status" value="1"/>
</dbReference>
<sequence length="317" mass="32948">MRGPRTLSREEARRGTRWLRHERSDEHVTGGDPHALEHLLATLDWRLVEASRPEIDAGGRLALPAGETLLVYVAAGSATAEGGSRVGCAVAEDAQLHPAPDSALVEGDALIAMGRADVRLESSAGASLVMARLRDASAAAHLLDVIPDVVSVYGFAALEPTAAALAATLGPGTTPRSGDPVICGLMATTVVLALLRAWTEAGCAPAGWPARSSDPHLAHVLEAIHRDPGRSWTLDALAAMATMSRTVFAERFRAATGAAPLGYVTGVRMAAAKALLAGATVSETSRALGYGSDEGFSRAFRRHTGMTPTAWRAGAVV</sequence>
<feature type="domain" description="HTH araC/xylS-type" evidence="4">
    <location>
        <begin position="218"/>
        <end position="314"/>
    </location>
</feature>
<dbReference type="PROSITE" id="PS00041">
    <property type="entry name" value="HTH_ARAC_FAMILY_1"/>
    <property type="match status" value="1"/>
</dbReference>
<reference evidence="6" key="1">
    <citation type="journal article" date="2019" name="Int. J. Syst. Evol. Microbiol.">
        <title>The Global Catalogue of Microorganisms (GCM) 10K type strain sequencing project: providing services to taxonomists for standard genome sequencing and annotation.</title>
        <authorList>
            <consortium name="The Broad Institute Genomics Platform"/>
            <consortium name="The Broad Institute Genome Sequencing Center for Infectious Disease"/>
            <person name="Wu L."/>
            <person name="Ma J."/>
        </authorList>
    </citation>
    <scope>NUCLEOTIDE SEQUENCE [LARGE SCALE GENOMIC DNA]</scope>
    <source>
        <strain evidence="6">JCM 18537</strain>
    </source>
</reference>
<name>A0ABP8ZZP9_9MICO</name>
<dbReference type="SUPFAM" id="SSF46689">
    <property type="entry name" value="Homeodomain-like"/>
    <property type="match status" value="2"/>
</dbReference>
<dbReference type="Pfam" id="PF12833">
    <property type="entry name" value="HTH_18"/>
    <property type="match status" value="1"/>
</dbReference>
<keyword evidence="2" id="KW-0238">DNA-binding</keyword>
<accession>A0ABP8ZZP9</accession>
<dbReference type="PANTHER" id="PTHR46796">
    <property type="entry name" value="HTH-TYPE TRANSCRIPTIONAL ACTIVATOR RHAS-RELATED"/>
    <property type="match status" value="1"/>
</dbReference>
<dbReference type="Gene3D" id="1.10.10.60">
    <property type="entry name" value="Homeodomain-like"/>
    <property type="match status" value="1"/>
</dbReference>
<dbReference type="InterPro" id="IPR018062">
    <property type="entry name" value="HTH_AraC-typ_CS"/>
</dbReference>
<dbReference type="InterPro" id="IPR050204">
    <property type="entry name" value="AraC_XylS_family_regulators"/>
</dbReference>
<dbReference type="SMART" id="SM00342">
    <property type="entry name" value="HTH_ARAC"/>
    <property type="match status" value="1"/>
</dbReference>
<comment type="caution">
    <text evidence="5">The sequence shown here is derived from an EMBL/GenBank/DDBJ whole genome shotgun (WGS) entry which is preliminary data.</text>
</comment>
<keyword evidence="3" id="KW-0804">Transcription</keyword>
<dbReference type="EMBL" id="BAABKO010000002">
    <property type="protein sequence ID" value="GAA4770685.1"/>
    <property type="molecule type" value="Genomic_DNA"/>
</dbReference>
<evidence type="ECO:0000313" key="6">
    <source>
        <dbReference type="Proteomes" id="UP001501645"/>
    </source>
</evidence>
<evidence type="ECO:0000313" key="5">
    <source>
        <dbReference type="EMBL" id="GAA4770685.1"/>
    </source>
</evidence>
<evidence type="ECO:0000256" key="2">
    <source>
        <dbReference type="ARBA" id="ARBA00023125"/>
    </source>
</evidence>
<proteinExistence type="predicted"/>
<dbReference type="InterPro" id="IPR009057">
    <property type="entry name" value="Homeodomain-like_sf"/>
</dbReference>